<dbReference type="EMBL" id="FKJW01000004">
    <property type="protein sequence ID" value="SAJ96452.1"/>
    <property type="molecule type" value="Genomic_DNA"/>
</dbReference>
<evidence type="ECO:0000313" key="2">
    <source>
        <dbReference type="Proteomes" id="UP000196218"/>
    </source>
</evidence>
<name>A0ABD7L6K1_9BURK</name>
<protein>
    <recommendedName>
        <fullName evidence="3">Bacteriophage protein</fullName>
    </recommendedName>
</protein>
<evidence type="ECO:0008006" key="3">
    <source>
        <dbReference type="Google" id="ProtNLM"/>
    </source>
</evidence>
<evidence type="ECO:0000313" key="1">
    <source>
        <dbReference type="EMBL" id="SAJ96452.1"/>
    </source>
</evidence>
<accession>A0ABD7L6K1</accession>
<sequence>MYINEPKPKNETLIGLVLSRAYLGTYRCK</sequence>
<dbReference type="AlphaFoldDB" id="A0ABD7L6K1"/>
<organism evidence="1 2">
    <name type="scientific">Burkholderia multivorans</name>
    <dbReference type="NCBI Taxonomy" id="87883"/>
    <lineage>
        <taxon>Bacteria</taxon>
        <taxon>Pseudomonadati</taxon>
        <taxon>Pseudomonadota</taxon>
        <taxon>Betaproteobacteria</taxon>
        <taxon>Burkholderiales</taxon>
        <taxon>Burkholderiaceae</taxon>
        <taxon>Burkholderia</taxon>
        <taxon>Burkholderia cepacia complex</taxon>
    </lineage>
</organism>
<proteinExistence type="predicted"/>
<dbReference type="Proteomes" id="UP000196218">
    <property type="component" value="Unassembled WGS sequence"/>
</dbReference>
<comment type="caution">
    <text evidence="1">The sequence shown here is derived from an EMBL/GenBank/DDBJ whole genome shotgun (WGS) entry which is preliminary data.</text>
</comment>
<reference evidence="1 2" key="1">
    <citation type="submission" date="2016-04" db="EMBL/GenBank/DDBJ databases">
        <authorList>
            <person name="Peeters C."/>
        </authorList>
    </citation>
    <scope>NUCLEOTIDE SEQUENCE [LARGE SCALE GENOMIC DNA]</scope>
    <source>
        <strain evidence="1">LMG 29311</strain>
    </source>
</reference>
<gene>
    <name evidence="1" type="ORF">UA18_03429</name>
</gene>